<evidence type="ECO:0000256" key="5">
    <source>
        <dbReference type="ARBA" id="ARBA00022475"/>
    </source>
</evidence>
<dbReference type="Pfam" id="PF07690">
    <property type="entry name" value="MFS_1"/>
    <property type="match status" value="1"/>
</dbReference>
<feature type="transmembrane region" description="Helical" evidence="11">
    <location>
        <begin position="284"/>
        <end position="302"/>
    </location>
</feature>
<feature type="domain" description="Major facilitator superfamily (MFS) profile" evidence="12">
    <location>
        <begin position="12"/>
        <end position="419"/>
    </location>
</feature>
<dbReference type="InterPro" id="IPR020846">
    <property type="entry name" value="MFS_dom"/>
</dbReference>
<feature type="transmembrane region" description="Helical" evidence="11">
    <location>
        <begin position="194"/>
        <end position="213"/>
    </location>
</feature>
<keyword evidence="7" id="KW-0762">Sugar transport</keyword>
<dbReference type="InterPro" id="IPR050375">
    <property type="entry name" value="MFS_TsgA-like"/>
</dbReference>
<feature type="transmembrane region" description="Helical" evidence="11">
    <location>
        <begin position="78"/>
        <end position="96"/>
    </location>
</feature>
<dbReference type="NCBIfam" id="TIGR00885">
    <property type="entry name" value="fucP"/>
    <property type="match status" value="1"/>
</dbReference>
<keyword evidence="9 11" id="KW-1133">Transmembrane helix</keyword>
<evidence type="ECO:0000256" key="3">
    <source>
        <dbReference type="ARBA" id="ARBA00009120"/>
    </source>
</evidence>
<dbReference type="InterPro" id="IPR005275">
    <property type="entry name" value="Lfuc_symporter_FucP"/>
</dbReference>
<dbReference type="PROSITE" id="PS50850">
    <property type="entry name" value="MFS"/>
    <property type="match status" value="1"/>
</dbReference>
<evidence type="ECO:0000256" key="9">
    <source>
        <dbReference type="ARBA" id="ARBA00022989"/>
    </source>
</evidence>
<dbReference type="AlphaFoldDB" id="A0AB74U8X4"/>
<evidence type="ECO:0000256" key="10">
    <source>
        <dbReference type="ARBA" id="ARBA00023136"/>
    </source>
</evidence>
<keyword evidence="8 11" id="KW-0812">Transmembrane</keyword>
<keyword evidence="4" id="KW-0813">Transport</keyword>
<comment type="function">
    <text evidence="1">Intake of glucose and galactose.</text>
</comment>
<organism evidence="13">
    <name type="scientific">Salinicola endophyticus</name>
    <dbReference type="NCBI Taxonomy" id="1949083"/>
    <lineage>
        <taxon>Bacteria</taxon>
        <taxon>Pseudomonadati</taxon>
        <taxon>Pseudomonadota</taxon>
        <taxon>Gammaproteobacteria</taxon>
        <taxon>Oceanospirillales</taxon>
        <taxon>Halomonadaceae</taxon>
        <taxon>Salinicola</taxon>
    </lineage>
</organism>
<dbReference type="GO" id="GO:1904659">
    <property type="term" value="P:D-glucose transmembrane transport"/>
    <property type="evidence" value="ECO:0007669"/>
    <property type="project" value="InterPro"/>
</dbReference>
<evidence type="ECO:0000256" key="1">
    <source>
        <dbReference type="ARBA" id="ARBA00003321"/>
    </source>
</evidence>
<evidence type="ECO:0000259" key="12">
    <source>
        <dbReference type="PROSITE" id="PS50850"/>
    </source>
</evidence>
<evidence type="ECO:0000256" key="8">
    <source>
        <dbReference type="ARBA" id="ARBA00022692"/>
    </source>
</evidence>
<dbReference type="InterPro" id="IPR005964">
    <property type="entry name" value="Glc/Gal_transptr_bac"/>
</dbReference>
<sequence>MSDMQRPNYRSALVVVTTIFFMWGFITCLNDILIPHLKAVFSLNYTQTMLIQFTFFGAYFIMSLPMGKVLSRIGYKNAISLGLLIAAVGAVMFYPAARAPSYPLFLSALFVLASGVTMLQVAANPYVSLLGPEGSASSRLNLAQAFNSLGTTLAPYFGGMLILGAAVLGASELAAMSSADRIAYKVQQAQSVQLPYLLLAAVLAILAIVIYLWKLPNFKDQARDDSPTENVTAAQALRHPHVLFGVIGIFAYVGAEVSIGSFLINYISLPDIGNMSESNAANYVAYYWGGAMVGRFIGSALMQKIRPSLLLGLFAIVAALLTLTTMLASGHTAMWSIVAIGLFNSIMFPTIFTLGIAKLGPLTSKASSLLIMAIVGGAILPVAQGAIADTVGIHHAFVLPLICYLFIAFYGFRGSRVIEPHSSVRSSHA</sequence>
<feature type="transmembrane region" description="Helical" evidence="11">
    <location>
        <begin position="12"/>
        <end position="33"/>
    </location>
</feature>
<feature type="transmembrane region" description="Helical" evidence="11">
    <location>
        <begin position="334"/>
        <end position="357"/>
    </location>
</feature>
<dbReference type="PANTHER" id="PTHR43702">
    <property type="entry name" value="L-FUCOSE-PROTON SYMPORTER"/>
    <property type="match status" value="1"/>
</dbReference>
<keyword evidence="10 11" id="KW-0472">Membrane</keyword>
<feature type="transmembrane region" description="Helical" evidence="11">
    <location>
        <begin position="242"/>
        <end position="264"/>
    </location>
</feature>
<dbReference type="EMBL" id="CP159578">
    <property type="protein sequence ID" value="XCJ80452.1"/>
    <property type="molecule type" value="Genomic_DNA"/>
</dbReference>
<protein>
    <submittedName>
        <fullName evidence="13">L-fucose:H+ symporter permease</fullName>
    </submittedName>
</protein>
<dbReference type="GO" id="GO:0005886">
    <property type="term" value="C:plasma membrane"/>
    <property type="evidence" value="ECO:0007669"/>
    <property type="project" value="UniProtKB-SubCell"/>
</dbReference>
<comment type="similarity">
    <text evidence="3">Belongs to the major facilitator superfamily. FHS transporter (TC 2.A.1.7) family.</text>
</comment>
<dbReference type="InterPro" id="IPR011701">
    <property type="entry name" value="MFS"/>
</dbReference>
<keyword evidence="6" id="KW-0997">Cell inner membrane</keyword>
<dbReference type="RefSeq" id="WP_353981269.1">
    <property type="nucleotide sequence ID" value="NZ_CP159578.1"/>
</dbReference>
<dbReference type="Gene3D" id="1.20.1250.20">
    <property type="entry name" value="MFS general substrate transporter like domains"/>
    <property type="match status" value="2"/>
</dbReference>
<feature type="transmembrane region" description="Helical" evidence="11">
    <location>
        <begin position="45"/>
        <end position="66"/>
    </location>
</feature>
<feature type="transmembrane region" description="Helical" evidence="11">
    <location>
        <begin position="102"/>
        <end position="127"/>
    </location>
</feature>
<keyword evidence="5" id="KW-1003">Cell membrane</keyword>
<feature type="transmembrane region" description="Helical" evidence="11">
    <location>
        <begin position="369"/>
        <end position="387"/>
    </location>
</feature>
<feature type="transmembrane region" description="Helical" evidence="11">
    <location>
        <begin position="309"/>
        <end position="328"/>
    </location>
</feature>
<evidence type="ECO:0000256" key="4">
    <source>
        <dbReference type="ARBA" id="ARBA00022448"/>
    </source>
</evidence>
<feature type="transmembrane region" description="Helical" evidence="11">
    <location>
        <begin position="393"/>
        <end position="412"/>
    </location>
</feature>
<evidence type="ECO:0000256" key="6">
    <source>
        <dbReference type="ARBA" id="ARBA00022519"/>
    </source>
</evidence>
<proteinExistence type="inferred from homology"/>
<dbReference type="InterPro" id="IPR036259">
    <property type="entry name" value="MFS_trans_sf"/>
</dbReference>
<gene>
    <name evidence="13" type="primary">fucP</name>
    <name evidence="13" type="ORF">ABV408_04585</name>
</gene>
<dbReference type="GO" id="GO:0055056">
    <property type="term" value="F:D-glucose transmembrane transporter activity"/>
    <property type="evidence" value="ECO:0007669"/>
    <property type="project" value="InterPro"/>
</dbReference>
<evidence type="ECO:0000256" key="2">
    <source>
        <dbReference type="ARBA" id="ARBA00004429"/>
    </source>
</evidence>
<comment type="subcellular location">
    <subcellularLocation>
        <location evidence="2">Cell inner membrane</location>
        <topology evidence="2">Multi-pass membrane protein</topology>
    </subcellularLocation>
</comment>
<reference evidence="13" key="1">
    <citation type="submission" date="2024-06" db="EMBL/GenBank/DDBJ databases">
        <title>Complete genome of Salinicola endophyticus HNIBRBA4755.</title>
        <authorList>
            <person name="Shin S.Y."/>
            <person name="Kang H."/>
            <person name="Song J."/>
        </authorList>
    </citation>
    <scope>NUCLEOTIDE SEQUENCE</scope>
    <source>
        <strain evidence="13">HNIBRBA4755</strain>
    </source>
</reference>
<dbReference type="NCBIfam" id="TIGR01272">
    <property type="entry name" value="gluP"/>
    <property type="match status" value="1"/>
</dbReference>
<dbReference type="SUPFAM" id="SSF103473">
    <property type="entry name" value="MFS general substrate transporter"/>
    <property type="match status" value="1"/>
</dbReference>
<accession>A0AB74U8X4</accession>
<evidence type="ECO:0000256" key="7">
    <source>
        <dbReference type="ARBA" id="ARBA00022597"/>
    </source>
</evidence>
<feature type="transmembrane region" description="Helical" evidence="11">
    <location>
        <begin position="148"/>
        <end position="174"/>
    </location>
</feature>
<dbReference type="CDD" id="cd17394">
    <property type="entry name" value="MFS_FucP_like"/>
    <property type="match status" value="1"/>
</dbReference>
<evidence type="ECO:0000256" key="11">
    <source>
        <dbReference type="SAM" id="Phobius"/>
    </source>
</evidence>
<evidence type="ECO:0000313" key="13">
    <source>
        <dbReference type="EMBL" id="XCJ80452.1"/>
    </source>
</evidence>
<dbReference type="GO" id="GO:0005354">
    <property type="term" value="F:galactose transmembrane transporter activity"/>
    <property type="evidence" value="ECO:0007669"/>
    <property type="project" value="InterPro"/>
</dbReference>
<dbReference type="PANTHER" id="PTHR43702:SF3">
    <property type="entry name" value="PROTEIN TSGA"/>
    <property type="match status" value="1"/>
</dbReference>
<name>A0AB74U8X4_9GAMM</name>
<dbReference type="GO" id="GO:0015535">
    <property type="term" value="F:fucose:proton symporter activity"/>
    <property type="evidence" value="ECO:0007669"/>
    <property type="project" value="InterPro"/>
</dbReference>